<evidence type="ECO:0000256" key="9">
    <source>
        <dbReference type="ARBA" id="ARBA00022989"/>
    </source>
</evidence>
<evidence type="ECO:0000256" key="2">
    <source>
        <dbReference type="ARBA" id="ARBA00004648"/>
    </source>
</evidence>
<evidence type="ECO:0000256" key="3">
    <source>
        <dbReference type="ARBA" id="ARBA00022676"/>
    </source>
</evidence>
<keyword evidence="8" id="KW-0735">Signal-anchor</keyword>
<dbReference type="GO" id="GO:0030158">
    <property type="term" value="F:protein xylosyltransferase activity"/>
    <property type="evidence" value="ECO:0007669"/>
    <property type="project" value="InterPro"/>
</dbReference>
<dbReference type="PANTHER" id="PTHR46025:SF3">
    <property type="entry name" value="XYLOSYLTRANSFERASE OXT"/>
    <property type="match status" value="1"/>
</dbReference>
<dbReference type="InterPro" id="IPR043538">
    <property type="entry name" value="XYLT"/>
</dbReference>
<dbReference type="GO" id="GO:0015012">
    <property type="term" value="P:heparan sulfate proteoglycan biosynthetic process"/>
    <property type="evidence" value="ECO:0007669"/>
    <property type="project" value="TreeGrafter"/>
</dbReference>
<keyword evidence="10" id="KW-0333">Golgi apparatus</keyword>
<dbReference type="InterPro" id="IPR003406">
    <property type="entry name" value="Glyco_trans_14"/>
</dbReference>
<dbReference type="AlphaFoldDB" id="A0A1Y0EHK0"/>
<name>A0A1Y0EHK0_9RHOB</name>
<dbReference type="InterPro" id="IPR045971">
    <property type="entry name" value="DUF5927"/>
</dbReference>
<evidence type="ECO:0000256" key="8">
    <source>
        <dbReference type="ARBA" id="ARBA00022968"/>
    </source>
</evidence>
<keyword evidence="7" id="KW-0256">Endoplasmic reticulum</keyword>
<dbReference type="RefSeq" id="WP_087211329.1">
    <property type="nucleotide sequence ID" value="NZ_CP021431.1"/>
</dbReference>
<keyword evidence="17" id="KW-1185">Reference proteome</keyword>
<keyword evidence="6" id="KW-0479">Metal-binding</keyword>
<evidence type="ECO:0000256" key="11">
    <source>
        <dbReference type="ARBA" id="ARBA00023136"/>
    </source>
</evidence>
<evidence type="ECO:0000256" key="6">
    <source>
        <dbReference type="ARBA" id="ARBA00022723"/>
    </source>
</evidence>
<keyword evidence="12" id="KW-1015">Disulfide bond</keyword>
<evidence type="ECO:0000256" key="13">
    <source>
        <dbReference type="ARBA" id="ARBA00023180"/>
    </source>
</evidence>
<keyword evidence="11" id="KW-0472">Membrane</keyword>
<evidence type="ECO:0000313" key="17">
    <source>
        <dbReference type="Proteomes" id="UP000195273"/>
    </source>
</evidence>
<dbReference type="EMBL" id="CP021431">
    <property type="protein sequence ID" value="ARU02772.1"/>
    <property type="molecule type" value="Genomic_DNA"/>
</dbReference>
<keyword evidence="9" id="KW-1133">Transmembrane helix</keyword>
<evidence type="ECO:0000256" key="7">
    <source>
        <dbReference type="ARBA" id="ARBA00022824"/>
    </source>
</evidence>
<evidence type="ECO:0000256" key="4">
    <source>
        <dbReference type="ARBA" id="ARBA00022679"/>
    </source>
</evidence>
<evidence type="ECO:0000259" key="15">
    <source>
        <dbReference type="Pfam" id="PF19349"/>
    </source>
</evidence>
<dbReference type="Pfam" id="PF19349">
    <property type="entry name" value="DUF5927"/>
    <property type="match status" value="1"/>
</dbReference>
<comment type="subcellular location">
    <subcellularLocation>
        <location evidence="2">Endoplasmic reticulum membrane</location>
        <topology evidence="2">Single-pass type II membrane protein</topology>
    </subcellularLocation>
    <subcellularLocation>
        <location evidence="1">Golgi apparatus membrane</location>
        <topology evidence="1">Single-pass type II membrane protein</topology>
    </subcellularLocation>
</comment>
<evidence type="ECO:0000256" key="12">
    <source>
        <dbReference type="ARBA" id="ARBA00023157"/>
    </source>
</evidence>
<evidence type="ECO:0000256" key="1">
    <source>
        <dbReference type="ARBA" id="ARBA00004323"/>
    </source>
</evidence>
<accession>A0A1Y0EHK0</accession>
<feature type="domain" description="DUF5927" evidence="15">
    <location>
        <begin position="266"/>
        <end position="564"/>
    </location>
</feature>
<protein>
    <recommendedName>
        <fullName evidence="14">Peptide O-xylosyltransferase</fullName>
    </recommendedName>
</protein>
<dbReference type="GO" id="GO:0050650">
    <property type="term" value="P:chondroitin sulfate proteoglycan biosynthetic process"/>
    <property type="evidence" value="ECO:0007669"/>
    <property type="project" value="TreeGrafter"/>
</dbReference>
<dbReference type="OrthoDB" id="7943907at2"/>
<gene>
    <name evidence="16" type="ORF">LOKVESSMR4R_03503</name>
</gene>
<dbReference type="STRING" id="1122181.GCA_000382265_00969"/>
<dbReference type="Pfam" id="PF02485">
    <property type="entry name" value="Branch"/>
    <property type="match status" value="1"/>
</dbReference>
<organism evidence="16 17">
    <name type="scientific">Yoonia vestfoldensis</name>
    <dbReference type="NCBI Taxonomy" id="245188"/>
    <lineage>
        <taxon>Bacteria</taxon>
        <taxon>Pseudomonadati</taxon>
        <taxon>Pseudomonadota</taxon>
        <taxon>Alphaproteobacteria</taxon>
        <taxon>Rhodobacterales</taxon>
        <taxon>Paracoccaceae</taxon>
        <taxon>Yoonia</taxon>
    </lineage>
</organism>
<dbReference type="PANTHER" id="PTHR46025">
    <property type="entry name" value="XYLOSYLTRANSFERASE OXT"/>
    <property type="match status" value="1"/>
</dbReference>
<evidence type="ECO:0000256" key="14">
    <source>
        <dbReference type="ARBA" id="ARBA00042865"/>
    </source>
</evidence>
<dbReference type="Proteomes" id="UP000195273">
    <property type="component" value="Chromosome"/>
</dbReference>
<sequence length="567" mass="63870">MTLGVVMLVHTAFDRAEQMIRHWAAAGCPVVVHVDKNVGQATHDAFVAALADLADVSFSRRYRGEWGMWGLIAASQAASRQLLDRHPDIQHVYLASGACLPLRPVAALKAYLATRPETDFIESVTTSDVKWTVGGLDRERFTLRFPFSWKRQRRLFDGYVRLQRLLRMRRRIPAGITPHLGSQWWCLTRQTLTAILDDPRRAAFDSYFRQVWIPDECYYQTLARLHTRRLESRSLTLAKFDFQGKPHIFYDDHAELLARSGCFVARKIWPQAKALYHRFPGEAQPEHCAQEPHTGTIDRIFAQAVDRRTIGRRGLYMQSRFPFMDRENGFTAVPYTVLQGFDDIIPDLAGWLTAQTGVIAHGHLFATDKAHFAGGAAVYRGGLSANARLRDYNAKMFLTNLVWNGRDQHQCFQFGPADSQAIKWMLAKDPQASVWVVTGAWAVPLFRSGRSASAVRAEAARLQQVESGFINALRSSDARSRRHIMTLAEFLGSPVDVLQAITGDMVGHRAKALSRPPVMVDLDGFAAFLQDLKNQGMHPYLAGEFAPGDAVKSTRPPPRKAYVIDRK</sequence>
<keyword evidence="3" id="KW-0328">Glycosyltransferase</keyword>
<reference evidence="16 17" key="1">
    <citation type="submission" date="2017-05" db="EMBL/GenBank/DDBJ databases">
        <title>Genome Sequence of Loktanella vestfoldensis Strain SMR4r Isolated from a Culture of the Diatom Skeletonema marinoi.</title>
        <authorList>
            <person name="Topel M."/>
            <person name="Pinder M.I.M."/>
            <person name="Johansson O.N."/>
            <person name="Kourtchenko O."/>
            <person name="Godhe A."/>
            <person name="Clarke A.K."/>
        </authorList>
    </citation>
    <scope>NUCLEOTIDE SEQUENCE [LARGE SCALE GENOMIC DNA]</scope>
    <source>
        <strain evidence="16 17">SMR4r</strain>
    </source>
</reference>
<dbReference type="KEGG" id="lvs:LOKVESSMR4R_03503"/>
<keyword evidence="5" id="KW-0812">Transmembrane</keyword>
<evidence type="ECO:0000256" key="10">
    <source>
        <dbReference type="ARBA" id="ARBA00023034"/>
    </source>
</evidence>
<dbReference type="GO" id="GO:0046872">
    <property type="term" value="F:metal ion binding"/>
    <property type="evidence" value="ECO:0007669"/>
    <property type="project" value="UniProtKB-KW"/>
</dbReference>
<dbReference type="GO" id="GO:0016020">
    <property type="term" value="C:membrane"/>
    <property type="evidence" value="ECO:0007669"/>
    <property type="project" value="InterPro"/>
</dbReference>
<keyword evidence="13" id="KW-0325">Glycoprotein</keyword>
<keyword evidence="4" id="KW-0808">Transferase</keyword>
<proteinExistence type="predicted"/>
<evidence type="ECO:0000313" key="16">
    <source>
        <dbReference type="EMBL" id="ARU02772.1"/>
    </source>
</evidence>
<evidence type="ECO:0000256" key="5">
    <source>
        <dbReference type="ARBA" id="ARBA00022692"/>
    </source>
</evidence>